<comment type="caution">
    <text evidence="2">The sequence shown here is derived from an EMBL/GenBank/DDBJ whole genome shotgun (WGS) entry which is preliminary data.</text>
</comment>
<evidence type="ECO:0000256" key="1">
    <source>
        <dbReference type="SAM" id="MobiDB-lite"/>
    </source>
</evidence>
<reference evidence="2" key="1">
    <citation type="submission" date="2016-09" db="EMBL/GenBank/DDBJ databases">
        <authorList>
            <person name="Hebert L."/>
            <person name="Moumen B."/>
        </authorList>
    </citation>
    <scope>NUCLEOTIDE SEQUENCE [LARGE SCALE GENOMIC DNA]</scope>
    <source>
        <strain evidence="2">OVI</strain>
    </source>
</reference>
<dbReference type="AlphaFoldDB" id="A0A1G4I2Q8"/>
<feature type="compositionally biased region" description="Polar residues" evidence="1">
    <location>
        <begin position="483"/>
        <end position="495"/>
    </location>
</feature>
<proteinExistence type="predicted"/>
<keyword evidence="3" id="KW-1185">Reference proteome</keyword>
<dbReference type="EMBL" id="CZPT02000501">
    <property type="protein sequence ID" value="SCU66103.1"/>
    <property type="molecule type" value="Genomic_DNA"/>
</dbReference>
<feature type="region of interest" description="Disordered" evidence="1">
    <location>
        <begin position="483"/>
        <end position="510"/>
    </location>
</feature>
<feature type="region of interest" description="Disordered" evidence="1">
    <location>
        <begin position="334"/>
        <end position="355"/>
    </location>
</feature>
<feature type="region of interest" description="Disordered" evidence="1">
    <location>
        <begin position="456"/>
        <end position="475"/>
    </location>
</feature>
<dbReference type="Proteomes" id="UP000195570">
    <property type="component" value="Unassembled WGS sequence"/>
</dbReference>
<protein>
    <submittedName>
        <fullName evidence="2">Uncharacterized protein</fullName>
    </submittedName>
</protein>
<dbReference type="VEuPathDB" id="TriTrypDB:TEOVI_000912100"/>
<accession>A0A1G4I2Q8</accession>
<name>A0A1G4I2Q8_TRYEQ</name>
<feature type="compositionally biased region" description="Polar residues" evidence="1">
    <location>
        <begin position="457"/>
        <end position="466"/>
    </location>
</feature>
<evidence type="ECO:0000313" key="3">
    <source>
        <dbReference type="Proteomes" id="UP000195570"/>
    </source>
</evidence>
<dbReference type="RefSeq" id="XP_067077592.1">
    <property type="nucleotide sequence ID" value="XM_067221491.1"/>
</dbReference>
<evidence type="ECO:0000313" key="2">
    <source>
        <dbReference type="EMBL" id="SCU66103.1"/>
    </source>
</evidence>
<sequence>MCAMEYSDYTVGLSHLWHMHHLAAVRLQSGKGITGLPYIDFRNPETMDHPQLATDAIVRRLHRRIAADEQHIVKANYHLRDVICNAGDPTYRRRRNMNNLPTEEEVATCLNSAKHTAALERARLNRVKNIQRENYILLEHLKNTKCSVTSAKELNRWYNNEYKKRSRMTRHFKPREPFCGARVLTAECKFTPGTNPDYVTSQALVETPSLWMHRREPTVVEVLAKGPVLPSLQEAANQYIEGCCYTDAKTGVPHLLSRSKGGKRGKAEWKGISKLDVKLMNYANDLKLVRGGNLPIVRRGEENGITSLWRGELEKRSPTRCQGPPWRWLGATEKSNEEKAGGQHQSVNTIVPGRWDPHRSIMGRVRKLALLKDKRHQYAKDAKDGNARRENRRPPYGVPVIPPAAAGGFPFNGSTDAQIPYGMQRLQNRLSTEVPYAQNGHYAEGMPGPVAFPSNAYGESTKTVDSSGPHGFHDFSQLKNYRLGSQGTPASSISRNFGDADAEAPQYVSG</sequence>
<dbReference type="GeneID" id="92383055"/>
<organism evidence="2 3">
    <name type="scientific">Trypanosoma equiperdum</name>
    <dbReference type="NCBI Taxonomy" id="5694"/>
    <lineage>
        <taxon>Eukaryota</taxon>
        <taxon>Discoba</taxon>
        <taxon>Euglenozoa</taxon>
        <taxon>Kinetoplastea</taxon>
        <taxon>Metakinetoplastina</taxon>
        <taxon>Trypanosomatida</taxon>
        <taxon>Trypanosomatidae</taxon>
        <taxon>Trypanosoma</taxon>
    </lineage>
</organism>
<gene>
    <name evidence="2" type="ORF">TEOVI_000912100</name>
</gene>